<dbReference type="Proteomes" id="UP000327085">
    <property type="component" value="Chromosome 1"/>
</dbReference>
<evidence type="ECO:0000313" key="3">
    <source>
        <dbReference type="Proteomes" id="UP000327085"/>
    </source>
</evidence>
<dbReference type="EMBL" id="CABIKO010000319">
    <property type="protein sequence ID" value="VVA34117.1"/>
    <property type="molecule type" value="Genomic_DNA"/>
</dbReference>
<protein>
    <submittedName>
        <fullName evidence="2">PREDICTED: SIEVE ELEMENT OCCLUSION B</fullName>
    </submittedName>
</protein>
<evidence type="ECO:0000313" key="2">
    <source>
        <dbReference type="EMBL" id="VVA34117.1"/>
    </source>
</evidence>
<accession>A0A5E4G2Z0</accession>
<gene>
    <name evidence="2" type="ORF">ALMOND_2B029548</name>
</gene>
<reference evidence="3" key="1">
    <citation type="journal article" date="2020" name="Plant J.">
        <title>Transposons played a major role in the diversification between the closely related almond and peach genomes: results from the almond genome sequence.</title>
        <authorList>
            <person name="Alioto T."/>
            <person name="Alexiou K.G."/>
            <person name="Bardil A."/>
            <person name="Barteri F."/>
            <person name="Castanera R."/>
            <person name="Cruz F."/>
            <person name="Dhingra A."/>
            <person name="Duval H."/>
            <person name="Fernandez I Marti A."/>
            <person name="Frias L."/>
            <person name="Galan B."/>
            <person name="Garcia J.L."/>
            <person name="Howad W."/>
            <person name="Gomez-Garrido J."/>
            <person name="Gut M."/>
            <person name="Julca I."/>
            <person name="Morata J."/>
            <person name="Puigdomenech P."/>
            <person name="Ribeca P."/>
            <person name="Rubio Cabetas M.J."/>
            <person name="Vlasova A."/>
            <person name="Wirthensohn M."/>
            <person name="Garcia-Mas J."/>
            <person name="Gabaldon T."/>
            <person name="Casacuberta J.M."/>
            <person name="Arus P."/>
        </authorList>
    </citation>
    <scope>NUCLEOTIDE SEQUENCE [LARGE SCALE GENOMIC DNA]</scope>
    <source>
        <strain evidence="3">cv. Texas</strain>
    </source>
</reference>
<evidence type="ECO:0000259" key="1">
    <source>
        <dbReference type="Pfam" id="PF14577"/>
    </source>
</evidence>
<dbReference type="InParanoid" id="A0A5E4G2Z0"/>
<dbReference type="AlphaFoldDB" id="A0A5E4G2Z0"/>
<proteinExistence type="predicted"/>
<sequence>MVKIAQSSIELYHFEQNASKDAEDDSFSSFWSAIETMSHIKVISKQLDHDELVVKQVKQLMSYKNSKIGWTMLIQGRRVIIIADGWTMNRVLGRYDWFDEDFGDDMMDLMRCKVTGGRFTNTIDF</sequence>
<organism evidence="2 3">
    <name type="scientific">Prunus dulcis</name>
    <name type="common">Almond</name>
    <name type="synonym">Amygdalus dulcis</name>
    <dbReference type="NCBI Taxonomy" id="3755"/>
    <lineage>
        <taxon>Eukaryota</taxon>
        <taxon>Viridiplantae</taxon>
        <taxon>Streptophyta</taxon>
        <taxon>Embryophyta</taxon>
        <taxon>Tracheophyta</taxon>
        <taxon>Spermatophyta</taxon>
        <taxon>Magnoliopsida</taxon>
        <taxon>eudicotyledons</taxon>
        <taxon>Gunneridae</taxon>
        <taxon>Pentapetalae</taxon>
        <taxon>rosids</taxon>
        <taxon>fabids</taxon>
        <taxon>Rosales</taxon>
        <taxon>Rosaceae</taxon>
        <taxon>Amygdaloideae</taxon>
        <taxon>Amygdaleae</taxon>
        <taxon>Prunus</taxon>
    </lineage>
</organism>
<name>A0A5E4G2Z0_PRUDU</name>
<dbReference type="Gramene" id="VVA34117">
    <property type="protein sequence ID" value="VVA34117"/>
    <property type="gene ID" value="Prudul26B029548"/>
</dbReference>
<feature type="domain" description="Sieve element occlusion C-terminal" evidence="1">
    <location>
        <begin position="24"/>
        <end position="102"/>
    </location>
</feature>
<dbReference type="InterPro" id="IPR027944">
    <property type="entry name" value="SEO_C"/>
</dbReference>
<dbReference type="Pfam" id="PF14577">
    <property type="entry name" value="SEO_C"/>
    <property type="match status" value="1"/>
</dbReference>